<accession>A0AAD9L5E8</accession>
<evidence type="ECO:0000313" key="2">
    <source>
        <dbReference type="Proteomes" id="UP001209878"/>
    </source>
</evidence>
<protein>
    <submittedName>
        <fullName evidence="1">Uncharacterized protein</fullName>
    </submittedName>
</protein>
<evidence type="ECO:0000313" key="1">
    <source>
        <dbReference type="EMBL" id="KAK2183664.1"/>
    </source>
</evidence>
<dbReference type="AlphaFoldDB" id="A0AAD9L5E8"/>
<dbReference type="EMBL" id="JAODUO010000301">
    <property type="protein sequence ID" value="KAK2183664.1"/>
    <property type="molecule type" value="Genomic_DNA"/>
</dbReference>
<gene>
    <name evidence="1" type="ORF">NP493_301g04012</name>
</gene>
<dbReference type="Proteomes" id="UP001209878">
    <property type="component" value="Unassembled WGS sequence"/>
</dbReference>
<sequence length="221" mass="25689">MNLHMKTSNQVYGDFEYVSHKYRNINQPICMTTVPPVVDDAYRHWKREWLPTINHDYGHFYRVLAERCRSQKMKTPDAWSYNIHKGSYSDIKCKNPECLKDTCTTSCWSNGNVRDYKRLDHNRLKMTDIQDVSVSLVDKYGRATSISAGDDGYHNIVHPCTERTLTAGDINRVNVCISNHDGTRFRLSAVPRFFHFASHPNQSKARMRSTYPGVMQDSELF</sequence>
<name>A0AAD9L5E8_RIDPI</name>
<keyword evidence="2" id="KW-1185">Reference proteome</keyword>
<reference evidence="1" key="1">
    <citation type="journal article" date="2023" name="Mol. Biol. Evol.">
        <title>Third-Generation Sequencing Reveals the Adaptive Role of the Epigenome in Three Deep-Sea Polychaetes.</title>
        <authorList>
            <person name="Perez M."/>
            <person name="Aroh O."/>
            <person name="Sun Y."/>
            <person name="Lan Y."/>
            <person name="Juniper S.K."/>
            <person name="Young C.R."/>
            <person name="Angers B."/>
            <person name="Qian P.Y."/>
        </authorList>
    </citation>
    <scope>NUCLEOTIDE SEQUENCE</scope>
    <source>
        <strain evidence="1">R07B-5</strain>
    </source>
</reference>
<proteinExistence type="predicted"/>
<comment type="caution">
    <text evidence="1">The sequence shown here is derived from an EMBL/GenBank/DDBJ whole genome shotgun (WGS) entry which is preliminary data.</text>
</comment>
<organism evidence="1 2">
    <name type="scientific">Ridgeia piscesae</name>
    <name type="common">Tubeworm</name>
    <dbReference type="NCBI Taxonomy" id="27915"/>
    <lineage>
        <taxon>Eukaryota</taxon>
        <taxon>Metazoa</taxon>
        <taxon>Spiralia</taxon>
        <taxon>Lophotrochozoa</taxon>
        <taxon>Annelida</taxon>
        <taxon>Polychaeta</taxon>
        <taxon>Sedentaria</taxon>
        <taxon>Canalipalpata</taxon>
        <taxon>Sabellida</taxon>
        <taxon>Siboglinidae</taxon>
        <taxon>Ridgeia</taxon>
    </lineage>
</organism>